<dbReference type="NCBIfam" id="TIGR00974">
    <property type="entry name" value="3a0107s02c"/>
    <property type="match status" value="1"/>
</dbReference>
<evidence type="ECO:0000256" key="2">
    <source>
        <dbReference type="ARBA" id="ARBA00004651"/>
    </source>
</evidence>
<dbReference type="GO" id="GO:0005886">
    <property type="term" value="C:plasma membrane"/>
    <property type="evidence" value="ECO:0007669"/>
    <property type="project" value="UniProtKB-SubCell"/>
</dbReference>
<evidence type="ECO:0000256" key="9">
    <source>
        <dbReference type="ARBA" id="ARBA00023136"/>
    </source>
</evidence>
<evidence type="ECO:0000256" key="1">
    <source>
        <dbReference type="ARBA" id="ARBA00003510"/>
    </source>
</evidence>
<keyword evidence="9 10" id="KW-0472">Membrane</keyword>
<dbReference type="Proteomes" id="UP000316560">
    <property type="component" value="Unassembled WGS sequence"/>
</dbReference>
<evidence type="ECO:0000256" key="7">
    <source>
        <dbReference type="ARBA" id="ARBA00022692"/>
    </source>
</evidence>
<feature type="transmembrane region" description="Helical" evidence="10">
    <location>
        <begin position="133"/>
        <end position="155"/>
    </location>
</feature>
<evidence type="ECO:0000256" key="10">
    <source>
        <dbReference type="RuleBase" id="RU363043"/>
    </source>
</evidence>
<dbReference type="SUPFAM" id="SSF161098">
    <property type="entry name" value="MetI-like"/>
    <property type="match status" value="1"/>
</dbReference>
<feature type="transmembrane region" description="Helical" evidence="10">
    <location>
        <begin position="161"/>
        <end position="182"/>
    </location>
</feature>
<keyword evidence="13" id="KW-1185">Reference proteome</keyword>
<name>A0A8H2PV98_9MICO</name>
<organism evidence="12 13">
    <name type="scientific">Rhodoglobus vestalii</name>
    <dbReference type="NCBI Taxonomy" id="193384"/>
    <lineage>
        <taxon>Bacteria</taxon>
        <taxon>Bacillati</taxon>
        <taxon>Actinomycetota</taxon>
        <taxon>Actinomycetes</taxon>
        <taxon>Micrococcales</taxon>
        <taxon>Microbacteriaceae</taxon>
        <taxon>Rhodoglobus</taxon>
    </lineage>
</organism>
<evidence type="ECO:0000256" key="4">
    <source>
        <dbReference type="ARBA" id="ARBA00022448"/>
    </source>
</evidence>
<comment type="caution">
    <text evidence="12">The sequence shown here is derived from an EMBL/GenBank/DDBJ whole genome shotgun (WGS) entry which is preliminary data.</text>
</comment>
<evidence type="ECO:0000256" key="3">
    <source>
        <dbReference type="ARBA" id="ARBA00007069"/>
    </source>
</evidence>
<dbReference type="CDD" id="cd06261">
    <property type="entry name" value="TM_PBP2"/>
    <property type="match status" value="1"/>
</dbReference>
<dbReference type="PROSITE" id="PS50928">
    <property type="entry name" value="ABC_TM1"/>
    <property type="match status" value="1"/>
</dbReference>
<keyword evidence="4" id="KW-0813">Transport</keyword>
<keyword evidence="8 10" id="KW-1133">Transmembrane helix</keyword>
<dbReference type="AlphaFoldDB" id="A0A8H2PV98"/>
<dbReference type="Pfam" id="PF00528">
    <property type="entry name" value="BPD_transp_1"/>
    <property type="match status" value="1"/>
</dbReference>
<dbReference type="GO" id="GO:0005315">
    <property type="term" value="F:phosphate transmembrane transporter activity"/>
    <property type="evidence" value="ECO:0007669"/>
    <property type="project" value="InterPro"/>
</dbReference>
<dbReference type="InterPro" id="IPR005672">
    <property type="entry name" value="Phosphate_PstA"/>
</dbReference>
<feature type="domain" description="ABC transmembrane type-1" evidence="11">
    <location>
        <begin position="94"/>
        <end position="300"/>
    </location>
</feature>
<gene>
    <name evidence="12" type="ORF">FB472_2271</name>
</gene>
<comment type="similarity">
    <text evidence="3 10">Belongs to the binding-protein-dependent transport system permease family. CysTW subfamily.</text>
</comment>
<feature type="transmembrane region" description="Helical" evidence="10">
    <location>
        <begin position="90"/>
        <end position="121"/>
    </location>
</feature>
<proteinExistence type="inferred from homology"/>
<accession>A0A8H2PV98</accession>
<evidence type="ECO:0000256" key="5">
    <source>
        <dbReference type="ARBA" id="ARBA00022475"/>
    </source>
</evidence>
<keyword evidence="5 10" id="KW-1003">Cell membrane</keyword>
<evidence type="ECO:0000256" key="8">
    <source>
        <dbReference type="ARBA" id="ARBA00022989"/>
    </source>
</evidence>
<evidence type="ECO:0000313" key="12">
    <source>
        <dbReference type="EMBL" id="TQO20632.1"/>
    </source>
</evidence>
<dbReference type="EMBL" id="VFRA01000001">
    <property type="protein sequence ID" value="TQO20632.1"/>
    <property type="molecule type" value="Genomic_DNA"/>
</dbReference>
<evidence type="ECO:0000259" key="11">
    <source>
        <dbReference type="PROSITE" id="PS50928"/>
    </source>
</evidence>
<dbReference type="InterPro" id="IPR051408">
    <property type="entry name" value="Phosphate_transprt_permease"/>
</dbReference>
<evidence type="ECO:0000313" key="13">
    <source>
        <dbReference type="Proteomes" id="UP000316560"/>
    </source>
</evidence>
<dbReference type="PANTHER" id="PTHR42922">
    <property type="entry name" value="PHOSPHATE TRANSPORT SYSTEM PERMEASE PROTEIN PSTA"/>
    <property type="match status" value="1"/>
</dbReference>
<keyword evidence="6" id="KW-0592">Phosphate transport</keyword>
<sequence length="313" mass="32669">MTDLIDKKSTEQAGKTTPTGHVSIMVRGANAAGRARRDVFTKYLLGAVMIIAAIPLVLIVAEVVREGAGAISLEFFTEREPPPAREGGGYAAGFVGTGIMMLMAIGMAVPIGLAAAVYLVDYGKGFFATIIRFFTDVMTGIPSVFVGLAVYAILILGSGQVIGFGGFTGAVAIAIVMLPIIVRSSEEVLKTVSQELRRGAFALGARKWQTTTKVVLPAAAPGLTTSVMLGIARGTGETAPLILTAFGNVNIVWAFFNVAIGAVPLQIYSGAGQPFDPGIERAWGGALSLLVIVMVLTVIARYIGARATKAHRI</sequence>
<protein>
    <recommendedName>
        <fullName evidence="10">Phosphate transport system permease protein PstA</fullName>
    </recommendedName>
</protein>
<dbReference type="Gene3D" id="1.10.3720.10">
    <property type="entry name" value="MetI-like"/>
    <property type="match status" value="1"/>
</dbReference>
<comment type="function">
    <text evidence="1">Part of the binding-protein-dependent transport system for phosphate; probably responsible for the translocation of the substrate across the membrane.</text>
</comment>
<feature type="transmembrane region" description="Helical" evidence="10">
    <location>
        <begin position="43"/>
        <end position="64"/>
    </location>
</feature>
<keyword evidence="7 10" id="KW-0812">Transmembrane</keyword>
<dbReference type="PANTHER" id="PTHR42922:SF1">
    <property type="entry name" value="PHOSPHATE TRANSPORT SYSTEM PERMEASE PROTEIN PSTA"/>
    <property type="match status" value="1"/>
</dbReference>
<feature type="transmembrane region" description="Helical" evidence="10">
    <location>
        <begin position="283"/>
        <end position="303"/>
    </location>
</feature>
<dbReference type="GO" id="GO:0035435">
    <property type="term" value="P:phosphate ion transmembrane transport"/>
    <property type="evidence" value="ECO:0007669"/>
    <property type="project" value="InterPro"/>
</dbReference>
<feature type="transmembrane region" description="Helical" evidence="10">
    <location>
        <begin position="241"/>
        <end position="263"/>
    </location>
</feature>
<dbReference type="InterPro" id="IPR000515">
    <property type="entry name" value="MetI-like"/>
</dbReference>
<reference evidence="12 13" key="1">
    <citation type="submission" date="2019-06" db="EMBL/GenBank/DDBJ databases">
        <title>Sequencing the genomes of 1000 actinobacteria strains.</title>
        <authorList>
            <person name="Klenk H.-P."/>
        </authorList>
    </citation>
    <scope>NUCLEOTIDE SEQUENCE [LARGE SCALE GENOMIC DNA]</scope>
    <source>
        <strain evidence="12 13">DSM 21947</strain>
    </source>
</reference>
<dbReference type="RefSeq" id="WP_215730436.1">
    <property type="nucleotide sequence ID" value="NZ_VFRA01000001.1"/>
</dbReference>
<evidence type="ECO:0000256" key="6">
    <source>
        <dbReference type="ARBA" id="ARBA00022592"/>
    </source>
</evidence>
<comment type="subcellular location">
    <subcellularLocation>
        <location evidence="2 10">Cell membrane</location>
        <topology evidence="2 10">Multi-pass membrane protein</topology>
    </subcellularLocation>
</comment>
<dbReference type="InterPro" id="IPR035906">
    <property type="entry name" value="MetI-like_sf"/>
</dbReference>